<dbReference type="PRINTS" id="PR00421">
    <property type="entry name" value="THIOREDOXIN"/>
</dbReference>
<dbReference type="Gene3D" id="3.40.30.10">
    <property type="entry name" value="Glutaredoxin"/>
    <property type="match status" value="1"/>
</dbReference>
<dbReference type="PROSITE" id="PS51352">
    <property type="entry name" value="THIOREDOXIN_2"/>
    <property type="match status" value="1"/>
</dbReference>
<dbReference type="PANTHER" id="PTHR45663">
    <property type="entry name" value="GEO12009P1"/>
    <property type="match status" value="1"/>
</dbReference>
<dbReference type="InterPro" id="IPR017937">
    <property type="entry name" value="Thioredoxin_CS"/>
</dbReference>
<feature type="domain" description="Thioredoxin" evidence="10">
    <location>
        <begin position="1"/>
        <end position="106"/>
    </location>
</feature>
<feature type="site" description="Deprotonates C-terminal active site Cys" evidence="8">
    <location>
        <position position="25"/>
    </location>
</feature>
<evidence type="ECO:0000256" key="7">
    <source>
        <dbReference type="PIRNR" id="PIRNR000077"/>
    </source>
</evidence>
<dbReference type="InterPro" id="IPR013766">
    <property type="entry name" value="Thioredoxin_domain"/>
</dbReference>
<gene>
    <name evidence="11" type="primary">trxA</name>
    <name evidence="11" type="ORF">COY16_03765</name>
</gene>
<dbReference type="PIRSF" id="PIRSF000077">
    <property type="entry name" value="Thioredoxin"/>
    <property type="match status" value="1"/>
</dbReference>
<dbReference type="CDD" id="cd02947">
    <property type="entry name" value="TRX_family"/>
    <property type="match status" value="1"/>
</dbReference>
<comment type="similarity">
    <text evidence="1 7">Belongs to the thioredoxin family.</text>
</comment>
<evidence type="ECO:0000256" key="9">
    <source>
        <dbReference type="PIRSR" id="PIRSR000077-4"/>
    </source>
</evidence>
<keyword evidence="5 9" id="KW-0676">Redox-active center</keyword>
<evidence type="ECO:0000256" key="6">
    <source>
        <dbReference type="NCBIfam" id="TIGR01068"/>
    </source>
</evidence>
<feature type="disulfide bond" description="Redox-active" evidence="9">
    <location>
        <begin position="31"/>
        <end position="34"/>
    </location>
</feature>
<keyword evidence="2" id="KW-0813">Transport</keyword>
<feature type="active site" description="Nucleophile" evidence="8">
    <location>
        <position position="34"/>
    </location>
</feature>
<feature type="site" description="Contributes to redox potential value" evidence="8">
    <location>
        <position position="33"/>
    </location>
</feature>
<sequence length="107" mass="12017">MAVISSSQDTFQKDVLDEKGVVFVDFYADWCGPCKMTAPIIDELSENMKEVKFVKINVDENQQLAGQHSVFSIPTFMIFKGGEMKNQFVGAHSKESFEDEIKKVTSA</sequence>
<evidence type="ECO:0000256" key="4">
    <source>
        <dbReference type="ARBA" id="ARBA00023157"/>
    </source>
</evidence>
<accession>A0A2M7TXT2</accession>
<evidence type="ECO:0000313" key="11">
    <source>
        <dbReference type="EMBL" id="PIZ62624.1"/>
    </source>
</evidence>
<dbReference type="GO" id="GO:0015035">
    <property type="term" value="F:protein-disulfide reductase activity"/>
    <property type="evidence" value="ECO:0007669"/>
    <property type="project" value="UniProtKB-UniRule"/>
</dbReference>
<dbReference type="GO" id="GO:0005737">
    <property type="term" value="C:cytoplasm"/>
    <property type="evidence" value="ECO:0007669"/>
    <property type="project" value="TreeGrafter"/>
</dbReference>
<feature type="site" description="Contributes to redox potential value" evidence="8">
    <location>
        <position position="32"/>
    </location>
</feature>
<dbReference type="Pfam" id="PF00085">
    <property type="entry name" value="Thioredoxin"/>
    <property type="match status" value="1"/>
</dbReference>
<dbReference type="NCBIfam" id="TIGR01068">
    <property type="entry name" value="thioredoxin"/>
    <property type="match status" value="1"/>
</dbReference>
<dbReference type="EMBL" id="PFOB01000049">
    <property type="protein sequence ID" value="PIZ62624.1"/>
    <property type="molecule type" value="Genomic_DNA"/>
</dbReference>
<comment type="caution">
    <text evidence="11">The sequence shown here is derived from an EMBL/GenBank/DDBJ whole genome shotgun (WGS) entry which is preliminary data.</text>
</comment>
<dbReference type="FunFam" id="3.40.30.10:FF:000001">
    <property type="entry name" value="Thioredoxin"/>
    <property type="match status" value="1"/>
</dbReference>
<dbReference type="SUPFAM" id="SSF52833">
    <property type="entry name" value="Thioredoxin-like"/>
    <property type="match status" value="1"/>
</dbReference>
<evidence type="ECO:0000256" key="1">
    <source>
        <dbReference type="ARBA" id="ARBA00008987"/>
    </source>
</evidence>
<evidence type="ECO:0000256" key="3">
    <source>
        <dbReference type="ARBA" id="ARBA00022982"/>
    </source>
</evidence>
<dbReference type="InterPro" id="IPR005746">
    <property type="entry name" value="Thioredoxin"/>
</dbReference>
<reference evidence="12" key="1">
    <citation type="submission" date="2017-09" db="EMBL/GenBank/DDBJ databases">
        <title>Depth-based differentiation of microbial function through sediment-hosted aquifers and enrichment of novel symbionts in the deep terrestrial subsurface.</title>
        <authorList>
            <person name="Probst A.J."/>
            <person name="Ladd B."/>
            <person name="Jarett J.K."/>
            <person name="Geller-Mcgrath D.E."/>
            <person name="Sieber C.M.K."/>
            <person name="Emerson J.B."/>
            <person name="Anantharaman K."/>
            <person name="Thomas B.C."/>
            <person name="Malmstrom R."/>
            <person name="Stieglmeier M."/>
            <person name="Klingl A."/>
            <person name="Woyke T."/>
            <person name="Ryan C.M."/>
            <person name="Banfield J.F."/>
        </authorList>
    </citation>
    <scope>NUCLEOTIDE SEQUENCE [LARGE SCALE GENOMIC DNA]</scope>
</reference>
<dbReference type="PROSITE" id="PS00194">
    <property type="entry name" value="THIOREDOXIN_1"/>
    <property type="match status" value="1"/>
</dbReference>
<evidence type="ECO:0000256" key="8">
    <source>
        <dbReference type="PIRSR" id="PIRSR000077-1"/>
    </source>
</evidence>
<keyword evidence="3" id="KW-0249">Electron transport</keyword>
<dbReference type="InterPro" id="IPR036249">
    <property type="entry name" value="Thioredoxin-like_sf"/>
</dbReference>
<dbReference type="PANTHER" id="PTHR45663:SF11">
    <property type="entry name" value="GEO12009P1"/>
    <property type="match status" value="1"/>
</dbReference>
<organism evidence="11 12">
    <name type="scientific">Candidatus Roizmanbacteria bacterium CG_4_10_14_0_2_um_filter_39_13</name>
    <dbReference type="NCBI Taxonomy" id="1974825"/>
    <lineage>
        <taxon>Bacteria</taxon>
        <taxon>Candidatus Roizmaniibacteriota</taxon>
    </lineage>
</organism>
<keyword evidence="4 9" id="KW-1015">Disulfide bond</keyword>
<evidence type="ECO:0000259" key="10">
    <source>
        <dbReference type="PROSITE" id="PS51352"/>
    </source>
</evidence>
<proteinExistence type="inferred from homology"/>
<name>A0A2M7TXT2_9BACT</name>
<dbReference type="Proteomes" id="UP000228503">
    <property type="component" value="Unassembled WGS sequence"/>
</dbReference>
<evidence type="ECO:0000313" key="12">
    <source>
        <dbReference type="Proteomes" id="UP000228503"/>
    </source>
</evidence>
<evidence type="ECO:0000256" key="2">
    <source>
        <dbReference type="ARBA" id="ARBA00022448"/>
    </source>
</evidence>
<protein>
    <recommendedName>
        <fullName evidence="6 7">Thioredoxin</fullName>
    </recommendedName>
</protein>
<dbReference type="AlphaFoldDB" id="A0A2M7TXT2"/>
<evidence type="ECO:0000256" key="5">
    <source>
        <dbReference type="ARBA" id="ARBA00023284"/>
    </source>
</evidence>
<feature type="active site" description="Nucleophile" evidence="8">
    <location>
        <position position="31"/>
    </location>
</feature>